<evidence type="ECO:0000256" key="1">
    <source>
        <dbReference type="ARBA" id="ARBA00004141"/>
    </source>
</evidence>
<dbReference type="RefSeq" id="WP_012142326.1">
    <property type="nucleotide sequence ID" value="NC_009831.1"/>
</dbReference>
<keyword evidence="2 8" id="KW-0813">Transport</keyword>
<keyword evidence="11" id="KW-1185">Reference proteome</keyword>
<comment type="subunit">
    <text evidence="8">Heterodimer of a catalytic subunit (MsrP) and a heme-binding subunit (MsrQ).</text>
</comment>
<organism evidence="10 11">
    <name type="scientific">Shewanella sediminis (strain HAW-EB3)</name>
    <dbReference type="NCBI Taxonomy" id="425104"/>
    <lineage>
        <taxon>Bacteria</taxon>
        <taxon>Pseudomonadati</taxon>
        <taxon>Pseudomonadota</taxon>
        <taxon>Gammaproteobacteria</taxon>
        <taxon>Alteromonadales</taxon>
        <taxon>Shewanellaceae</taxon>
        <taxon>Shewanella</taxon>
    </lineage>
</organism>
<dbReference type="GO" id="GO:0009055">
    <property type="term" value="F:electron transfer activity"/>
    <property type="evidence" value="ECO:0007669"/>
    <property type="project" value="UniProtKB-UniRule"/>
</dbReference>
<evidence type="ECO:0000259" key="9">
    <source>
        <dbReference type="Pfam" id="PF01794"/>
    </source>
</evidence>
<evidence type="ECO:0000256" key="6">
    <source>
        <dbReference type="ARBA" id="ARBA00023004"/>
    </source>
</evidence>
<keyword evidence="8" id="KW-0285">Flavoprotein</keyword>
<dbReference type="InterPro" id="IPR022837">
    <property type="entry name" value="MsrQ-like"/>
</dbReference>
<dbReference type="eggNOG" id="COG2717">
    <property type="taxonomic scope" value="Bacteria"/>
</dbReference>
<dbReference type="GO" id="GO:0005886">
    <property type="term" value="C:plasma membrane"/>
    <property type="evidence" value="ECO:0007669"/>
    <property type="project" value="UniProtKB-SubCell"/>
</dbReference>
<keyword evidence="8" id="KW-0249">Electron transport</keyword>
<evidence type="ECO:0000256" key="5">
    <source>
        <dbReference type="ARBA" id="ARBA00022989"/>
    </source>
</evidence>
<evidence type="ECO:0000313" key="11">
    <source>
        <dbReference type="Proteomes" id="UP000002015"/>
    </source>
</evidence>
<dbReference type="GO" id="GO:0030091">
    <property type="term" value="P:protein repair"/>
    <property type="evidence" value="ECO:0007669"/>
    <property type="project" value="UniProtKB-UniRule"/>
</dbReference>
<sequence length="209" mass="24060" precursor="true">MRLTTKHLFWLKTVIHLIAIFPIGYLIFLVMTNGAGGDPVQYIIHYTGIGALNTLVALLMVSPLARKLKQGILIQTRRMLGLYVFAYASLHVMAFVSLDLLFEWSLFLQEVVKRPYIVVGMICYLILIALSITSLKSLKRKMGKRWQQLHNLVYLLALLVPVHFYWSVKSEVIEPSIYILVICFLLLLRLRISAKLSQSLSWLKLRLNM</sequence>
<evidence type="ECO:0000313" key="10">
    <source>
        <dbReference type="EMBL" id="ABV36591.1"/>
    </source>
</evidence>
<keyword evidence="4 8" id="KW-0812">Transmembrane</keyword>
<evidence type="ECO:0000256" key="4">
    <source>
        <dbReference type="ARBA" id="ARBA00022692"/>
    </source>
</evidence>
<dbReference type="Pfam" id="PF01794">
    <property type="entry name" value="Ferric_reduct"/>
    <property type="match status" value="1"/>
</dbReference>
<keyword evidence="8" id="KW-0479">Metal-binding</keyword>
<dbReference type="HAMAP" id="MF_01207">
    <property type="entry name" value="MsrQ"/>
    <property type="match status" value="1"/>
</dbReference>
<comment type="cofactor">
    <cofactor evidence="8">
        <name>FMN</name>
        <dbReference type="ChEBI" id="CHEBI:58210"/>
    </cofactor>
    <text evidence="8">Binds 1 FMN per subunit.</text>
</comment>
<keyword evidence="8" id="KW-0997">Cell inner membrane</keyword>
<feature type="transmembrane region" description="Helical" evidence="8">
    <location>
        <begin position="149"/>
        <end position="166"/>
    </location>
</feature>
<dbReference type="STRING" id="425104.Ssed_1982"/>
<evidence type="ECO:0000256" key="7">
    <source>
        <dbReference type="ARBA" id="ARBA00023136"/>
    </source>
</evidence>
<feature type="transmembrane region" description="Helical" evidence="8">
    <location>
        <begin position="172"/>
        <end position="190"/>
    </location>
</feature>
<evidence type="ECO:0000256" key="8">
    <source>
        <dbReference type="HAMAP-Rule" id="MF_01207"/>
    </source>
</evidence>
<dbReference type="KEGG" id="sse:Ssed_1982"/>
<keyword evidence="5 8" id="KW-1133">Transmembrane helix</keyword>
<dbReference type="GO" id="GO:0046872">
    <property type="term" value="F:metal ion binding"/>
    <property type="evidence" value="ECO:0007669"/>
    <property type="project" value="UniProtKB-KW"/>
</dbReference>
<feature type="transmembrane region" description="Helical" evidence="8">
    <location>
        <begin position="9"/>
        <end position="31"/>
    </location>
</feature>
<reference evidence="10 11" key="1">
    <citation type="submission" date="2007-08" db="EMBL/GenBank/DDBJ databases">
        <title>Complete sequence of Shewanella sediminis HAW-EB3.</title>
        <authorList>
            <consortium name="US DOE Joint Genome Institute"/>
            <person name="Copeland A."/>
            <person name="Lucas S."/>
            <person name="Lapidus A."/>
            <person name="Barry K."/>
            <person name="Glavina del Rio T."/>
            <person name="Dalin E."/>
            <person name="Tice H."/>
            <person name="Pitluck S."/>
            <person name="Chertkov O."/>
            <person name="Brettin T."/>
            <person name="Bruce D."/>
            <person name="Detter J.C."/>
            <person name="Han C."/>
            <person name="Schmutz J."/>
            <person name="Larimer F."/>
            <person name="Land M."/>
            <person name="Hauser L."/>
            <person name="Kyrpides N."/>
            <person name="Kim E."/>
            <person name="Zhao J.-S."/>
            <person name="Richardson P."/>
        </authorList>
    </citation>
    <scope>NUCLEOTIDE SEQUENCE [LARGE SCALE GENOMIC DNA]</scope>
    <source>
        <strain evidence="10 11">HAW-EB3</strain>
    </source>
</reference>
<feature type="transmembrane region" description="Helical" evidence="8">
    <location>
        <begin position="116"/>
        <end position="137"/>
    </location>
</feature>
<keyword evidence="3 8" id="KW-0349">Heme</keyword>
<name>A8FUR8_SHESH</name>
<dbReference type="NCBIfam" id="NF003831">
    <property type="entry name" value="PRK05419.1-2"/>
    <property type="match status" value="1"/>
</dbReference>
<keyword evidence="8" id="KW-0288">FMN</keyword>
<dbReference type="AlphaFoldDB" id="A8FUR8"/>
<comment type="cofactor">
    <cofactor evidence="8">
        <name>heme b</name>
        <dbReference type="ChEBI" id="CHEBI:60344"/>
    </cofactor>
    <text evidence="8">Binds 1 heme b (iron(II)-protoporphyrin IX) group per subunit.</text>
</comment>
<dbReference type="PANTHER" id="PTHR36964">
    <property type="entry name" value="PROTEIN-METHIONINE-SULFOXIDE REDUCTASE HEME-BINDING SUBUNIT MSRQ"/>
    <property type="match status" value="1"/>
</dbReference>
<dbReference type="GO" id="GO:0010181">
    <property type="term" value="F:FMN binding"/>
    <property type="evidence" value="ECO:0007669"/>
    <property type="project" value="UniProtKB-UniRule"/>
</dbReference>
<dbReference type="GO" id="GO:0020037">
    <property type="term" value="F:heme binding"/>
    <property type="evidence" value="ECO:0007669"/>
    <property type="project" value="UniProtKB-UniRule"/>
</dbReference>
<evidence type="ECO:0000256" key="3">
    <source>
        <dbReference type="ARBA" id="ARBA00022617"/>
    </source>
</evidence>
<accession>A8FUR8</accession>
<keyword evidence="7 8" id="KW-0472">Membrane</keyword>
<dbReference type="InterPro" id="IPR013130">
    <property type="entry name" value="Fe3_Rdtase_TM_dom"/>
</dbReference>
<dbReference type="Proteomes" id="UP000002015">
    <property type="component" value="Chromosome"/>
</dbReference>
<protein>
    <recommendedName>
        <fullName evidence="8">Protein-methionine-sulfoxide reductase heme-binding subunit MsrQ</fullName>
    </recommendedName>
    <alternativeName>
        <fullName evidence="8">Flavocytochrome MsrQ</fullName>
    </alternativeName>
</protein>
<comment type="subcellular location">
    <subcellularLocation>
        <location evidence="8">Cell inner membrane</location>
        <topology evidence="8">Multi-pass membrane protein</topology>
    </subcellularLocation>
    <subcellularLocation>
        <location evidence="1">Membrane</location>
        <topology evidence="1">Multi-pass membrane protein</topology>
    </subcellularLocation>
</comment>
<comment type="similarity">
    <text evidence="8">Belongs to the MsrQ family.</text>
</comment>
<dbReference type="EMBL" id="CP000821">
    <property type="protein sequence ID" value="ABV36591.1"/>
    <property type="molecule type" value="Genomic_DNA"/>
</dbReference>
<feature type="transmembrane region" description="Helical" evidence="8">
    <location>
        <begin position="43"/>
        <end position="61"/>
    </location>
</feature>
<evidence type="ECO:0000256" key="2">
    <source>
        <dbReference type="ARBA" id="ARBA00022448"/>
    </source>
</evidence>
<comment type="function">
    <text evidence="8">Part of the MsrPQ system that repairs oxidized periplasmic proteins containing methionine sulfoxide residues (Met-O), using respiratory chain electrons. Thus protects these proteins from oxidative-stress damage caused by reactive species of oxygen and chlorine generated by the host defense mechanisms. MsrPQ is essential for the maintenance of envelope integrity under bleach stress, rescuing a wide series of structurally unrelated periplasmic proteins from methionine oxidation. MsrQ provides electrons for reduction to the reductase catalytic subunit MsrP, using the quinone pool of the respiratory chain.</text>
</comment>
<proteinExistence type="inferred from homology"/>
<dbReference type="HOGENOM" id="CLU_080662_0_1_6"/>
<dbReference type="PANTHER" id="PTHR36964:SF1">
    <property type="entry name" value="PROTEIN-METHIONINE-SULFOXIDE REDUCTASE HEME-BINDING SUBUNIT MSRQ"/>
    <property type="match status" value="1"/>
</dbReference>
<dbReference type="GO" id="GO:0016679">
    <property type="term" value="F:oxidoreductase activity, acting on diphenols and related substances as donors"/>
    <property type="evidence" value="ECO:0007669"/>
    <property type="project" value="TreeGrafter"/>
</dbReference>
<keyword evidence="8" id="KW-1003">Cell membrane</keyword>
<keyword evidence="6 8" id="KW-0408">Iron</keyword>
<feature type="domain" description="Ferric oxidoreductase" evidence="9">
    <location>
        <begin position="53"/>
        <end position="159"/>
    </location>
</feature>
<dbReference type="OrthoDB" id="9788328at2"/>
<gene>
    <name evidence="8" type="primary">msrQ</name>
    <name evidence="10" type="ordered locus">Ssed_1982</name>
</gene>
<feature type="transmembrane region" description="Helical" evidence="8">
    <location>
        <begin position="82"/>
        <end position="104"/>
    </location>
</feature>